<dbReference type="Proteomes" id="UP000271624">
    <property type="component" value="Unassembled WGS sequence"/>
</dbReference>
<reference evidence="1" key="2">
    <citation type="journal article" date="2019" name="Genome Biol. Evol.">
        <title>Day and night: Metabolic profiles and evolutionary relationships of six axenic non-marine cyanobacteria.</title>
        <authorList>
            <person name="Will S.E."/>
            <person name="Henke P."/>
            <person name="Boedeker C."/>
            <person name="Huang S."/>
            <person name="Brinkmann H."/>
            <person name="Rohde M."/>
            <person name="Jarek M."/>
            <person name="Friedl T."/>
            <person name="Seufert S."/>
            <person name="Schumacher M."/>
            <person name="Overmann J."/>
            <person name="Neumann-Schaal M."/>
            <person name="Petersen J."/>
        </authorList>
    </citation>
    <scope>NUCLEOTIDE SEQUENCE [LARGE SCALE GENOMIC DNA]</scope>
    <source>
        <strain evidence="1">PCC 7102</strain>
    </source>
</reference>
<evidence type="ECO:0008006" key="3">
    <source>
        <dbReference type="Google" id="ProtNLM"/>
    </source>
</evidence>
<dbReference type="OrthoDB" id="465940at2"/>
<dbReference type="AlphaFoldDB" id="A0A3S1J6H5"/>
<dbReference type="EMBL" id="RSCL01000003">
    <property type="protein sequence ID" value="RUT08564.1"/>
    <property type="molecule type" value="Genomic_DNA"/>
</dbReference>
<accession>A0A3S1J6H5</accession>
<protein>
    <recommendedName>
        <fullName evidence="3">Transposase</fullName>
    </recommendedName>
</protein>
<gene>
    <name evidence="1" type="ORF">DSM106972_017320</name>
</gene>
<organism evidence="1 2">
    <name type="scientific">Dulcicalothrix desertica PCC 7102</name>
    <dbReference type="NCBI Taxonomy" id="232991"/>
    <lineage>
        <taxon>Bacteria</taxon>
        <taxon>Bacillati</taxon>
        <taxon>Cyanobacteriota</taxon>
        <taxon>Cyanophyceae</taxon>
        <taxon>Nostocales</taxon>
        <taxon>Calotrichaceae</taxon>
        <taxon>Dulcicalothrix</taxon>
    </lineage>
</organism>
<sequence length="57" mass="6298">MRESVIYQSILEEGAEQKTRQIVVNLLKEGVSIDLVAKATGLTVEQIQQIQASQPSE</sequence>
<evidence type="ECO:0000313" key="1">
    <source>
        <dbReference type="EMBL" id="RUT08564.1"/>
    </source>
</evidence>
<comment type="caution">
    <text evidence="1">The sequence shown here is derived from an EMBL/GenBank/DDBJ whole genome shotgun (WGS) entry which is preliminary data.</text>
</comment>
<keyword evidence="2" id="KW-1185">Reference proteome</keyword>
<proteinExistence type="predicted"/>
<reference evidence="1" key="1">
    <citation type="submission" date="2018-12" db="EMBL/GenBank/DDBJ databases">
        <authorList>
            <person name="Will S."/>
            <person name="Neumann-Schaal M."/>
            <person name="Henke P."/>
        </authorList>
    </citation>
    <scope>NUCLEOTIDE SEQUENCE</scope>
    <source>
        <strain evidence="1">PCC 7102</strain>
    </source>
</reference>
<dbReference type="RefSeq" id="WP_158632790.1">
    <property type="nucleotide sequence ID" value="NZ_RSCL01000003.1"/>
</dbReference>
<name>A0A3S1J6H5_9CYAN</name>
<evidence type="ECO:0000313" key="2">
    <source>
        <dbReference type="Proteomes" id="UP000271624"/>
    </source>
</evidence>